<dbReference type="EMBL" id="VBQZ03000018">
    <property type="protein sequence ID" value="MXQ83762.1"/>
    <property type="molecule type" value="Genomic_DNA"/>
</dbReference>
<evidence type="ECO:0000313" key="2">
    <source>
        <dbReference type="EMBL" id="MXQ83762.1"/>
    </source>
</evidence>
<protein>
    <submittedName>
        <fullName evidence="2">Uncharacterized protein</fullName>
    </submittedName>
</protein>
<gene>
    <name evidence="2" type="ORF">E5288_WYG002590</name>
</gene>
<sequence>MGRSWSIQQTLRTAAGGATSAEVIPPDSPTIERPKPSFRPGALCRVTECLVSENPQIQFGRRPPDPNGTVHSVLASWGSQLPAPPSLPESVCSEVLWKVFQNQLAGNCFPRAAGVGSPSEWSNFVYCTWPKKDPVGRPYASIPKGRE</sequence>
<name>A0A6B0R3B6_9CETA</name>
<proteinExistence type="predicted"/>
<reference evidence="2" key="1">
    <citation type="submission" date="2019-10" db="EMBL/GenBank/DDBJ databases">
        <title>The sequence and de novo assembly of the wild yak genome.</title>
        <authorList>
            <person name="Liu Y."/>
        </authorList>
    </citation>
    <scope>NUCLEOTIDE SEQUENCE [LARGE SCALE GENOMIC DNA]</scope>
    <source>
        <strain evidence="2">WY2019</strain>
    </source>
</reference>
<dbReference type="AlphaFoldDB" id="A0A6B0R3B6"/>
<comment type="caution">
    <text evidence="2">The sequence shown here is derived from an EMBL/GenBank/DDBJ whole genome shotgun (WGS) entry which is preliminary data.</text>
</comment>
<organism evidence="2 3">
    <name type="scientific">Bos mutus</name>
    <name type="common">wild yak</name>
    <dbReference type="NCBI Taxonomy" id="72004"/>
    <lineage>
        <taxon>Eukaryota</taxon>
        <taxon>Metazoa</taxon>
        <taxon>Chordata</taxon>
        <taxon>Craniata</taxon>
        <taxon>Vertebrata</taxon>
        <taxon>Euteleostomi</taxon>
        <taxon>Mammalia</taxon>
        <taxon>Eutheria</taxon>
        <taxon>Laurasiatheria</taxon>
        <taxon>Artiodactyla</taxon>
        <taxon>Ruminantia</taxon>
        <taxon>Pecora</taxon>
        <taxon>Bovidae</taxon>
        <taxon>Bovinae</taxon>
        <taxon>Bos</taxon>
    </lineage>
</organism>
<dbReference type="Proteomes" id="UP000322234">
    <property type="component" value="Unassembled WGS sequence"/>
</dbReference>
<evidence type="ECO:0000313" key="3">
    <source>
        <dbReference type="Proteomes" id="UP000322234"/>
    </source>
</evidence>
<evidence type="ECO:0000256" key="1">
    <source>
        <dbReference type="SAM" id="MobiDB-lite"/>
    </source>
</evidence>
<feature type="region of interest" description="Disordered" evidence="1">
    <location>
        <begin position="1"/>
        <end position="36"/>
    </location>
</feature>
<accession>A0A6B0R3B6</accession>
<keyword evidence="3" id="KW-1185">Reference proteome</keyword>
<feature type="compositionally biased region" description="Polar residues" evidence="1">
    <location>
        <begin position="1"/>
        <end position="12"/>
    </location>
</feature>